<dbReference type="Proteomes" id="UP001589894">
    <property type="component" value="Unassembled WGS sequence"/>
</dbReference>
<dbReference type="EMBL" id="JBHLUE010000021">
    <property type="protein sequence ID" value="MFC0567370.1"/>
    <property type="molecule type" value="Genomic_DNA"/>
</dbReference>
<evidence type="ECO:0000256" key="2">
    <source>
        <dbReference type="SAM" id="Phobius"/>
    </source>
</evidence>
<dbReference type="RefSeq" id="WP_377342667.1">
    <property type="nucleotide sequence ID" value="NZ_JBHLUE010000021.1"/>
</dbReference>
<feature type="compositionally biased region" description="Pro residues" evidence="1">
    <location>
        <begin position="17"/>
        <end position="26"/>
    </location>
</feature>
<keyword evidence="2" id="KW-0812">Transmembrane</keyword>
<accession>A0ABV6P2W4</accession>
<reference evidence="3 4" key="1">
    <citation type="submission" date="2024-09" db="EMBL/GenBank/DDBJ databases">
        <authorList>
            <person name="Sun Q."/>
            <person name="Mori K."/>
        </authorList>
    </citation>
    <scope>NUCLEOTIDE SEQUENCE [LARGE SCALE GENOMIC DNA]</scope>
    <source>
        <strain evidence="3 4">TBRC 2205</strain>
    </source>
</reference>
<feature type="region of interest" description="Disordered" evidence="1">
    <location>
        <begin position="1"/>
        <end position="30"/>
    </location>
</feature>
<sequence length="126" mass="12935">MRKNETARTGSGSPAIEPAPVPPLEPPARRPLQGWQMAGGAAIPLVGQALAGGGWLYSMYTFIHYATPDSLFMVNLLTIALELVLFLGCAVTGGVLVLQGNRGVGLGLLLGWPAGIAALCLAGALI</sequence>
<gene>
    <name evidence="3" type="ORF">ACFFHU_24920</name>
</gene>
<feature type="transmembrane region" description="Helical" evidence="2">
    <location>
        <begin position="72"/>
        <end position="98"/>
    </location>
</feature>
<proteinExistence type="predicted"/>
<evidence type="ECO:0000256" key="1">
    <source>
        <dbReference type="SAM" id="MobiDB-lite"/>
    </source>
</evidence>
<comment type="caution">
    <text evidence="3">The sequence shown here is derived from an EMBL/GenBank/DDBJ whole genome shotgun (WGS) entry which is preliminary data.</text>
</comment>
<protein>
    <submittedName>
        <fullName evidence="3">Uncharacterized protein</fullName>
    </submittedName>
</protein>
<organism evidence="3 4">
    <name type="scientific">Plantactinospora siamensis</name>
    <dbReference type="NCBI Taxonomy" id="555372"/>
    <lineage>
        <taxon>Bacteria</taxon>
        <taxon>Bacillati</taxon>
        <taxon>Actinomycetota</taxon>
        <taxon>Actinomycetes</taxon>
        <taxon>Micromonosporales</taxon>
        <taxon>Micromonosporaceae</taxon>
        <taxon>Plantactinospora</taxon>
    </lineage>
</organism>
<keyword evidence="4" id="KW-1185">Reference proteome</keyword>
<evidence type="ECO:0000313" key="4">
    <source>
        <dbReference type="Proteomes" id="UP001589894"/>
    </source>
</evidence>
<feature type="transmembrane region" description="Helical" evidence="2">
    <location>
        <begin position="105"/>
        <end position="125"/>
    </location>
</feature>
<evidence type="ECO:0000313" key="3">
    <source>
        <dbReference type="EMBL" id="MFC0567370.1"/>
    </source>
</evidence>
<keyword evidence="2" id="KW-1133">Transmembrane helix</keyword>
<name>A0ABV6P2W4_9ACTN</name>
<keyword evidence="2" id="KW-0472">Membrane</keyword>
<feature type="transmembrane region" description="Helical" evidence="2">
    <location>
        <begin position="38"/>
        <end position="60"/>
    </location>
</feature>